<proteinExistence type="predicted"/>
<sequence length="129" mass="14391">MAKLTDVEHAYAVVWIDHLTAKIFPMGRTGMGEVVVHAHPSSTHLHHKANVIGSGRVREDKSFLPTVAESLRFCREILIIGPGTEKGALLQYLQENRKDLTATQLHGEASDHPTDREIIAFGRRRFGLD</sequence>
<dbReference type="InterPro" id="IPR042226">
    <property type="entry name" value="eFR1_2_sf"/>
</dbReference>
<name>A0ABS5G1Y7_9BRAD</name>
<protein>
    <recommendedName>
        <fullName evidence="3">Translational machinery protein</fullName>
    </recommendedName>
</protein>
<keyword evidence="2" id="KW-1185">Reference proteome</keyword>
<evidence type="ECO:0000313" key="1">
    <source>
        <dbReference type="EMBL" id="MBR1135284.1"/>
    </source>
</evidence>
<dbReference type="Gene3D" id="3.30.420.60">
    <property type="entry name" value="eRF1 domain 2"/>
    <property type="match status" value="1"/>
</dbReference>
<evidence type="ECO:0000313" key="2">
    <source>
        <dbReference type="Proteomes" id="UP001314635"/>
    </source>
</evidence>
<accession>A0ABS5G1Y7</accession>
<dbReference type="SUPFAM" id="SSF53137">
    <property type="entry name" value="Translational machinery components"/>
    <property type="match status" value="1"/>
</dbReference>
<comment type="caution">
    <text evidence="1">The sequence shown here is derived from an EMBL/GenBank/DDBJ whole genome shotgun (WGS) entry which is preliminary data.</text>
</comment>
<gene>
    <name evidence="1" type="ORF">JQ619_05875</name>
</gene>
<organism evidence="1 2">
    <name type="scientific">Bradyrhizobium denitrificans</name>
    <dbReference type="NCBI Taxonomy" id="2734912"/>
    <lineage>
        <taxon>Bacteria</taxon>
        <taxon>Pseudomonadati</taxon>
        <taxon>Pseudomonadota</taxon>
        <taxon>Alphaproteobacteria</taxon>
        <taxon>Hyphomicrobiales</taxon>
        <taxon>Nitrobacteraceae</taxon>
        <taxon>Bradyrhizobium</taxon>
    </lineage>
</organism>
<reference evidence="2" key="1">
    <citation type="journal article" date="2021" name="ISME J.">
        <title>Evolutionary origin and ecological implication of a unique nif island in free-living Bradyrhizobium lineages.</title>
        <authorList>
            <person name="Tao J."/>
        </authorList>
    </citation>
    <scope>NUCLEOTIDE SEQUENCE [LARGE SCALE GENOMIC DNA]</scope>
    <source>
        <strain evidence="2">SZCCT0094</strain>
    </source>
</reference>
<dbReference type="Proteomes" id="UP001314635">
    <property type="component" value="Unassembled WGS sequence"/>
</dbReference>
<evidence type="ECO:0008006" key="3">
    <source>
        <dbReference type="Google" id="ProtNLM"/>
    </source>
</evidence>
<dbReference type="EMBL" id="JAFCLK010000004">
    <property type="protein sequence ID" value="MBR1135284.1"/>
    <property type="molecule type" value="Genomic_DNA"/>
</dbReference>